<reference evidence="4" key="1">
    <citation type="journal article" date="2020" name="mSystems">
        <title>Genome- and Community-Level Interaction Insights into Carbon Utilization and Element Cycling Functions of Hydrothermarchaeota in Hydrothermal Sediment.</title>
        <authorList>
            <person name="Zhou Z."/>
            <person name="Liu Y."/>
            <person name="Xu W."/>
            <person name="Pan J."/>
            <person name="Luo Z.H."/>
            <person name="Li M."/>
        </authorList>
    </citation>
    <scope>NUCLEOTIDE SEQUENCE [LARGE SCALE GENOMIC DNA]</scope>
    <source>
        <strain evidence="4">SpSt-143</strain>
    </source>
</reference>
<evidence type="ECO:0000256" key="3">
    <source>
        <dbReference type="PIRSR" id="PIRSR016184-1"/>
    </source>
</evidence>
<evidence type="ECO:0000313" key="4">
    <source>
        <dbReference type="EMBL" id="HER95627.1"/>
    </source>
</evidence>
<feature type="active site" evidence="3">
    <location>
        <position position="46"/>
    </location>
</feature>
<proteinExistence type="inferred from homology"/>
<dbReference type="PANTHER" id="PTHR13774">
    <property type="entry name" value="PHENAZINE BIOSYNTHESIS PROTEIN"/>
    <property type="match status" value="1"/>
</dbReference>
<dbReference type="EMBL" id="DSGB01000004">
    <property type="protein sequence ID" value="HER95627.1"/>
    <property type="molecule type" value="Genomic_DNA"/>
</dbReference>
<comment type="caution">
    <text evidence="4">The sequence shown here is derived from an EMBL/GenBank/DDBJ whole genome shotgun (WGS) entry which is preliminary data.</text>
</comment>
<dbReference type="AlphaFoldDB" id="A0A7V2AZP0"/>
<protein>
    <submittedName>
        <fullName evidence="4">PhzF family phenazine biosynthesis protein</fullName>
    </submittedName>
</protein>
<dbReference type="Gene3D" id="3.10.310.10">
    <property type="entry name" value="Diaminopimelate Epimerase, Chain A, domain 1"/>
    <property type="match status" value="2"/>
</dbReference>
<sequence>MKLPLFLVDAFAERPFTGNPAAVCLLDRARSEDWMQRVAAELNHSETAFLLPEGEGFRLRWFTPVHEVDLCGHATLASAHVLWETGCLEPEEPAVFFTRSGRLTAWRAEDGMIWMDFPAEAPVPCEPPPELLLALGPVEVRYVGHNRMDFLVLLDAEATVRLLKPDLERLQQVDMRGLIVTALAEEEGADFVSRFFAPRLGIPEDPVTGSAHCCLGPFWAKRLGKTHLCGVQVSPRSGRVAVVVHDDRVHLGGWAITVLSGKLLGD</sequence>
<dbReference type="PIRSF" id="PIRSF016184">
    <property type="entry name" value="PhzC_PhzF"/>
    <property type="match status" value="1"/>
</dbReference>
<gene>
    <name evidence="4" type="ORF">ENO59_03800</name>
</gene>
<organism evidence="4">
    <name type="scientific">Rhodothermus marinus</name>
    <name type="common">Rhodothermus obamensis</name>
    <dbReference type="NCBI Taxonomy" id="29549"/>
    <lineage>
        <taxon>Bacteria</taxon>
        <taxon>Pseudomonadati</taxon>
        <taxon>Rhodothermota</taxon>
        <taxon>Rhodothermia</taxon>
        <taxon>Rhodothermales</taxon>
        <taxon>Rhodothermaceae</taxon>
        <taxon>Rhodothermus</taxon>
    </lineage>
</organism>
<dbReference type="GO" id="GO:0016853">
    <property type="term" value="F:isomerase activity"/>
    <property type="evidence" value="ECO:0007669"/>
    <property type="project" value="UniProtKB-KW"/>
</dbReference>
<dbReference type="NCBIfam" id="TIGR00654">
    <property type="entry name" value="PhzF_family"/>
    <property type="match status" value="1"/>
</dbReference>
<comment type="similarity">
    <text evidence="1">Belongs to the PhzF family.</text>
</comment>
<dbReference type="InterPro" id="IPR003719">
    <property type="entry name" value="Phenazine_PhzF-like"/>
</dbReference>
<dbReference type="SUPFAM" id="SSF54506">
    <property type="entry name" value="Diaminopimelate epimerase-like"/>
    <property type="match status" value="1"/>
</dbReference>
<dbReference type="GO" id="GO:0005737">
    <property type="term" value="C:cytoplasm"/>
    <property type="evidence" value="ECO:0007669"/>
    <property type="project" value="TreeGrafter"/>
</dbReference>
<evidence type="ECO:0000256" key="2">
    <source>
        <dbReference type="ARBA" id="ARBA00023235"/>
    </source>
</evidence>
<keyword evidence="2" id="KW-0413">Isomerase</keyword>
<evidence type="ECO:0000256" key="1">
    <source>
        <dbReference type="ARBA" id="ARBA00008270"/>
    </source>
</evidence>
<name>A0A7V2AZP0_RHOMR</name>
<dbReference type="Pfam" id="PF02567">
    <property type="entry name" value="PhzC-PhzF"/>
    <property type="match status" value="1"/>
</dbReference>
<dbReference type="PANTHER" id="PTHR13774:SF17">
    <property type="entry name" value="PHENAZINE BIOSYNTHESIS-LIKE DOMAIN-CONTAINING PROTEIN"/>
    <property type="match status" value="1"/>
</dbReference>
<accession>A0A7V2AZP0</accession>